<evidence type="ECO:0000313" key="2">
    <source>
        <dbReference type="EMBL" id="ABI65009.1"/>
    </source>
</evidence>
<dbReference type="PANTHER" id="PTHR23419">
    <property type="entry name" value="DIVALENT CATION TOLERANCE CUTA-RELATED"/>
    <property type="match status" value="1"/>
</dbReference>
<dbReference type="InterPro" id="IPR011322">
    <property type="entry name" value="N-reg_PII-like_a/b"/>
</dbReference>
<dbReference type="eggNOG" id="COG1324">
    <property type="taxonomic scope" value="Bacteria"/>
</dbReference>
<keyword evidence="3" id="KW-1185">Reference proteome</keyword>
<dbReference type="InterPro" id="IPR015867">
    <property type="entry name" value="N-reg_PII/ATP_PRibTrfase_C"/>
</dbReference>
<gene>
    <name evidence="2" type="ordered locus">Mmar10_0716</name>
</gene>
<dbReference type="PANTHER" id="PTHR23419:SF8">
    <property type="entry name" value="FI09726P"/>
    <property type="match status" value="1"/>
</dbReference>
<reference evidence="2 3" key="1">
    <citation type="submission" date="2006-08" db="EMBL/GenBank/DDBJ databases">
        <title>Complete sequence of Maricaulis maris MCS10.</title>
        <authorList>
            <consortium name="US DOE Joint Genome Institute"/>
            <person name="Copeland A."/>
            <person name="Lucas S."/>
            <person name="Lapidus A."/>
            <person name="Barry K."/>
            <person name="Detter J.C."/>
            <person name="Glavina del Rio T."/>
            <person name="Hammon N."/>
            <person name="Israni S."/>
            <person name="Dalin E."/>
            <person name="Tice H."/>
            <person name="Pitluck S."/>
            <person name="Saunders E."/>
            <person name="Brettin T."/>
            <person name="Bruce D."/>
            <person name="Han C."/>
            <person name="Tapia R."/>
            <person name="Gilna P."/>
            <person name="Schmutz J."/>
            <person name="Larimer F."/>
            <person name="Land M."/>
            <person name="Hauser L."/>
            <person name="Kyrpides N."/>
            <person name="Mikhailova N."/>
            <person name="Viollier P."/>
            <person name="Stephens C."/>
            <person name="Richardson P."/>
        </authorList>
    </citation>
    <scope>NUCLEOTIDE SEQUENCE [LARGE SCALE GENOMIC DNA]</scope>
    <source>
        <strain evidence="2 3">MCS10</strain>
    </source>
</reference>
<proteinExistence type="inferred from homology"/>
<dbReference type="Pfam" id="PF03091">
    <property type="entry name" value="CutA1"/>
    <property type="match status" value="1"/>
</dbReference>
<dbReference type="GO" id="GO:0005507">
    <property type="term" value="F:copper ion binding"/>
    <property type="evidence" value="ECO:0007669"/>
    <property type="project" value="TreeGrafter"/>
</dbReference>
<dbReference type="OrthoDB" id="37622at2"/>
<evidence type="ECO:0000256" key="1">
    <source>
        <dbReference type="ARBA" id="ARBA00010169"/>
    </source>
</evidence>
<dbReference type="GO" id="GO:0010038">
    <property type="term" value="P:response to metal ion"/>
    <property type="evidence" value="ECO:0007669"/>
    <property type="project" value="InterPro"/>
</dbReference>
<evidence type="ECO:0000313" key="3">
    <source>
        <dbReference type="Proteomes" id="UP000001964"/>
    </source>
</evidence>
<dbReference type="InterPro" id="IPR004323">
    <property type="entry name" value="Ion_tolerance_CutA"/>
</dbReference>
<dbReference type="Gene3D" id="3.30.70.120">
    <property type="match status" value="1"/>
</dbReference>
<dbReference type="Proteomes" id="UP000001964">
    <property type="component" value="Chromosome"/>
</dbReference>
<dbReference type="EMBL" id="CP000449">
    <property type="protein sequence ID" value="ABI65009.1"/>
    <property type="molecule type" value="Genomic_DNA"/>
</dbReference>
<dbReference type="HOGENOM" id="CLU_098807_3_1_5"/>
<organism evidence="2 3">
    <name type="scientific">Maricaulis maris (strain MCS10)</name>
    <name type="common">Caulobacter maris</name>
    <dbReference type="NCBI Taxonomy" id="394221"/>
    <lineage>
        <taxon>Bacteria</taxon>
        <taxon>Pseudomonadati</taxon>
        <taxon>Pseudomonadota</taxon>
        <taxon>Alphaproteobacteria</taxon>
        <taxon>Maricaulales</taxon>
        <taxon>Maricaulaceae</taxon>
        <taxon>Maricaulis</taxon>
    </lineage>
</organism>
<sequence length="109" mass="11699">MHSVCLIYTCWPDTGSAEAAAARLLDENLCACVNILPGMVSLYRWQGKVERAGECVALFKTTTEAAPKLTQRLADLHPYDEPAILCLPVDGELSASGFVDWIATQAGSA</sequence>
<name>Q0ARS8_MARMM</name>
<dbReference type="SUPFAM" id="SSF54913">
    <property type="entry name" value="GlnB-like"/>
    <property type="match status" value="1"/>
</dbReference>
<dbReference type="STRING" id="394221.Mmar10_0716"/>
<dbReference type="RefSeq" id="WP_011642656.1">
    <property type="nucleotide sequence ID" value="NC_008347.1"/>
</dbReference>
<dbReference type="KEGG" id="mmr:Mmar10_0716"/>
<protein>
    <submittedName>
        <fullName evidence="2">CutA1 divalent ion tolerance protein</fullName>
    </submittedName>
</protein>
<dbReference type="AlphaFoldDB" id="Q0ARS8"/>
<accession>Q0ARS8</accession>
<comment type="similarity">
    <text evidence="1">Belongs to the CutA family.</text>
</comment>